<sequence length="234" mass="25421">MTGFVFCCAMYMDKTSVLRGSSSSSPRLLTKSLSLEPGPCLGSHETPQRLCSDPGPLGPRHCNGTNESGPPELPAPTPKTRPPLPGPKPQVPPKPPHLQSGRRPRAPDKPLPPPPPSRPLPADPRSGRATLSHTEGSSSPTCVLSLIEKFEREQIIVVPDITGGALCSPRVPEQQSGTGAPTPPPSEPPRTAPSPRRARSHHWDRPKERRRRKRGRGEKRRESWGPRVRRGGSR</sequence>
<dbReference type="OrthoDB" id="10595973at2759"/>
<feature type="compositionally biased region" description="Pro residues" evidence="1">
    <location>
        <begin position="71"/>
        <end position="96"/>
    </location>
</feature>
<name>A0A8T3DB90_9TELE</name>
<dbReference type="AlphaFoldDB" id="A0A8T3DB90"/>
<gene>
    <name evidence="2" type="ORF">AGOR_G00139330</name>
</gene>
<accession>A0A8T3DB90</accession>
<feature type="compositionally biased region" description="Low complexity" evidence="1">
    <location>
        <begin position="18"/>
        <end position="35"/>
    </location>
</feature>
<evidence type="ECO:0000313" key="2">
    <source>
        <dbReference type="EMBL" id="KAI1893004.1"/>
    </source>
</evidence>
<evidence type="ECO:0000313" key="3">
    <source>
        <dbReference type="Proteomes" id="UP000829720"/>
    </source>
</evidence>
<keyword evidence="3" id="KW-1185">Reference proteome</keyword>
<feature type="compositionally biased region" description="Pro residues" evidence="1">
    <location>
        <begin position="181"/>
        <end position="192"/>
    </location>
</feature>
<comment type="caution">
    <text evidence="2">The sequence shown here is derived from an EMBL/GenBank/DDBJ whole genome shotgun (WGS) entry which is preliminary data.</text>
</comment>
<feature type="region of interest" description="Disordered" evidence="1">
    <location>
        <begin position="18"/>
        <end position="140"/>
    </location>
</feature>
<proteinExistence type="predicted"/>
<feature type="compositionally biased region" description="Polar residues" evidence="1">
    <location>
        <begin position="129"/>
        <end position="140"/>
    </location>
</feature>
<evidence type="ECO:0000256" key="1">
    <source>
        <dbReference type="SAM" id="MobiDB-lite"/>
    </source>
</evidence>
<dbReference type="EMBL" id="JAERUA010000012">
    <property type="protein sequence ID" value="KAI1893004.1"/>
    <property type="molecule type" value="Genomic_DNA"/>
</dbReference>
<feature type="region of interest" description="Disordered" evidence="1">
    <location>
        <begin position="163"/>
        <end position="234"/>
    </location>
</feature>
<protein>
    <submittedName>
        <fullName evidence="2">Uncharacterized protein</fullName>
    </submittedName>
</protein>
<reference evidence="2" key="1">
    <citation type="submission" date="2021-01" db="EMBL/GenBank/DDBJ databases">
        <authorList>
            <person name="Zahm M."/>
            <person name="Roques C."/>
            <person name="Cabau C."/>
            <person name="Klopp C."/>
            <person name="Donnadieu C."/>
            <person name="Jouanno E."/>
            <person name="Lampietro C."/>
            <person name="Louis A."/>
            <person name="Herpin A."/>
            <person name="Echchiki A."/>
            <person name="Berthelot C."/>
            <person name="Parey E."/>
            <person name="Roest-Crollius H."/>
            <person name="Braasch I."/>
            <person name="Postlethwait J."/>
            <person name="Bobe J."/>
            <person name="Montfort J."/>
            <person name="Bouchez O."/>
            <person name="Begum T."/>
            <person name="Mejri S."/>
            <person name="Adams A."/>
            <person name="Chen W.-J."/>
            <person name="Guiguen Y."/>
        </authorList>
    </citation>
    <scope>NUCLEOTIDE SEQUENCE</scope>
    <source>
        <tissue evidence="2">Blood</tissue>
    </source>
</reference>
<dbReference type="PRINTS" id="PR01217">
    <property type="entry name" value="PRICHEXTENSN"/>
</dbReference>
<feature type="compositionally biased region" description="Basic residues" evidence="1">
    <location>
        <begin position="208"/>
        <end position="218"/>
    </location>
</feature>
<feature type="compositionally biased region" description="Pro residues" evidence="1">
    <location>
        <begin position="109"/>
        <end position="122"/>
    </location>
</feature>
<dbReference type="Proteomes" id="UP000829720">
    <property type="component" value="Unassembled WGS sequence"/>
</dbReference>
<organism evidence="2 3">
    <name type="scientific">Albula goreensis</name>
    <dbReference type="NCBI Taxonomy" id="1534307"/>
    <lineage>
        <taxon>Eukaryota</taxon>
        <taxon>Metazoa</taxon>
        <taxon>Chordata</taxon>
        <taxon>Craniata</taxon>
        <taxon>Vertebrata</taxon>
        <taxon>Euteleostomi</taxon>
        <taxon>Actinopterygii</taxon>
        <taxon>Neopterygii</taxon>
        <taxon>Teleostei</taxon>
        <taxon>Albuliformes</taxon>
        <taxon>Albulidae</taxon>
        <taxon>Albula</taxon>
    </lineage>
</organism>